<evidence type="ECO:0000256" key="4">
    <source>
        <dbReference type="ARBA" id="ARBA00022643"/>
    </source>
</evidence>
<keyword evidence="11" id="KW-0511">Multifunctional enzyme</keyword>
<keyword evidence="3 14" id="KW-0285">Flavoprotein</keyword>
<comment type="pathway">
    <text evidence="1 14">Cofactor biosynthesis; FAD biosynthesis; FAD from FMN: step 1/1.</text>
</comment>
<keyword evidence="17" id="KW-1185">Reference proteome</keyword>
<dbReference type="GO" id="GO:0009398">
    <property type="term" value="P:FMN biosynthetic process"/>
    <property type="evidence" value="ECO:0007669"/>
    <property type="project" value="UniProtKB-UniRule"/>
</dbReference>
<evidence type="ECO:0000256" key="1">
    <source>
        <dbReference type="ARBA" id="ARBA00004726"/>
    </source>
</evidence>
<evidence type="ECO:0000256" key="2">
    <source>
        <dbReference type="ARBA" id="ARBA00005201"/>
    </source>
</evidence>
<keyword evidence="9 14" id="KW-0274">FAD</keyword>
<name>A0A369M462_9ACTN</name>
<dbReference type="PANTHER" id="PTHR22749">
    <property type="entry name" value="RIBOFLAVIN KINASE/FMN ADENYLYLTRANSFERASE"/>
    <property type="match status" value="1"/>
</dbReference>
<evidence type="ECO:0000256" key="11">
    <source>
        <dbReference type="ARBA" id="ARBA00023268"/>
    </source>
</evidence>
<evidence type="ECO:0000256" key="10">
    <source>
        <dbReference type="ARBA" id="ARBA00022840"/>
    </source>
</evidence>
<comment type="catalytic activity">
    <reaction evidence="13 14">
        <text>FMN + ATP + H(+) = FAD + diphosphate</text>
        <dbReference type="Rhea" id="RHEA:17237"/>
        <dbReference type="ChEBI" id="CHEBI:15378"/>
        <dbReference type="ChEBI" id="CHEBI:30616"/>
        <dbReference type="ChEBI" id="CHEBI:33019"/>
        <dbReference type="ChEBI" id="CHEBI:57692"/>
        <dbReference type="ChEBI" id="CHEBI:58210"/>
        <dbReference type="EC" id="2.7.7.2"/>
    </reaction>
</comment>
<keyword evidence="4 14" id="KW-0288">FMN</keyword>
<dbReference type="GO" id="GO:0005524">
    <property type="term" value="F:ATP binding"/>
    <property type="evidence" value="ECO:0007669"/>
    <property type="project" value="UniProtKB-UniRule"/>
</dbReference>
<evidence type="ECO:0000256" key="12">
    <source>
        <dbReference type="ARBA" id="ARBA00047880"/>
    </source>
</evidence>
<dbReference type="PANTHER" id="PTHR22749:SF6">
    <property type="entry name" value="RIBOFLAVIN KINASE"/>
    <property type="match status" value="1"/>
</dbReference>
<dbReference type="GO" id="GO:0003919">
    <property type="term" value="F:FMN adenylyltransferase activity"/>
    <property type="evidence" value="ECO:0007669"/>
    <property type="project" value="UniProtKB-UniRule"/>
</dbReference>
<dbReference type="NCBIfam" id="TIGR00083">
    <property type="entry name" value="ribF"/>
    <property type="match status" value="1"/>
</dbReference>
<keyword evidence="6 14" id="KW-0548">Nucleotidyltransferase</keyword>
<sequence length="307" mass="32842">MAEIYEVGERFDHAFFAGTSCAFGVFDGVHAGHRYLLAQARETAGRSGGKSVALTFDIDPDEVFHPDRLKKLMTNGERLAMLAATGVDAVAVLPFTPAFASLSPEAFLEATFDGTAPAYLHVGCDFRFGARAAGTVGELAAWGAGAGCAVAAHDLKSADGAPVTATRIRLLLAEGDIAEANRLLERPYFMTGTVEPGRGEGADLGFRTANLAVPDQLRPLGDGVYAAYAQVDGTRYKAAVNVGVAATFADRATATCEVHLLDFAGDLYGKPVKVEFLHWLRPMRKFDDVEELIATVKDNIQWVRENL</sequence>
<comment type="similarity">
    <text evidence="14">Belongs to the ribF family.</text>
</comment>
<comment type="pathway">
    <text evidence="2 14">Cofactor biosynthesis; FMN biosynthesis; FMN from riboflavin (ATP route): step 1/1.</text>
</comment>
<dbReference type="Gene3D" id="3.40.50.620">
    <property type="entry name" value="HUPs"/>
    <property type="match status" value="1"/>
</dbReference>
<dbReference type="Gene3D" id="2.40.30.30">
    <property type="entry name" value="Riboflavin kinase-like"/>
    <property type="match status" value="1"/>
</dbReference>
<dbReference type="OrthoDB" id="9803667at2"/>
<feature type="domain" description="Riboflavin kinase" evidence="15">
    <location>
        <begin position="183"/>
        <end position="304"/>
    </location>
</feature>
<dbReference type="PIRSF" id="PIRSF004491">
    <property type="entry name" value="FAD_Synth"/>
    <property type="match status" value="1"/>
</dbReference>
<dbReference type="GO" id="GO:0006747">
    <property type="term" value="P:FAD biosynthetic process"/>
    <property type="evidence" value="ECO:0007669"/>
    <property type="project" value="UniProtKB-UniRule"/>
</dbReference>
<dbReference type="InterPro" id="IPR015864">
    <property type="entry name" value="FAD_synthase"/>
</dbReference>
<dbReference type="InterPro" id="IPR015865">
    <property type="entry name" value="Riboflavin_kinase_bac/euk"/>
</dbReference>
<dbReference type="SUPFAM" id="SSF52374">
    <property type="entry name" value="Nucleotidylyl transferase"/>
    <property type="match status" value="1"/>
</dbReference>
<comment type="catalytic activity">
    <reaction evidence="12 14">
        <text>riboflavin + ATP = FMN + ADP + H(+)</text>
        <dbReference type="Rhea" id="RHEA:14357"/>
        <dbReference type="ChEBI" id="CHEBI:15378"/>
        <dbReference type="ChEBI" id="CHEBI:30616"/>
        <dbReference type="ChEBI" id="CHEBI:57986"/>
        <dbReference type="ChEBI" id="CHEBI:58210"/>
        <dbReference type="ChEBI" id="CHEBI:456216"/>
        <dbReference type="EC" id="2.7.1.26"/>
    </reaction>
</comment>
<dbReference type="Pfam" id="PF01687">
    <property type="entry name" value="Flavokinase"/>
    <property type="match status" value="1"/>
</dbReference>
<keyword evidence="5 14" id="KW-0808">Transferase</keyword>
<dbReference type="RefSeq" id="WP_114568702.1">
    <property type="nucleotide sequence ID" value="NZ_CABMMS010000003.1"/>
</dbReference>
<dbReference type="InterPro" id="IPR014729">
    <property type="entry name" value="Rossmann-like_a/b/a_fold"/>
</dbReference>
<dbReference type="EC" id="2.7.1.26" evidence="14"/>
<protein>
    <recommendedName>
        <fullName evidence="14">Riboflavin biosynthesis protein</fullName>
    </recommendedName>
    <domain>
        <recommendedName>
            <fullName evidence="14">Riboflavin kinase</fullName>
            <ecNumber evidence="14">2.7.1.26</ecNumber>
        </recommendedName>
        <alternativeName>
            <fullName evidence="14">Flavokinase</fullName>
        </alternativeName>
    </domain>
    <domain>
        <recommendedName>
            <fullName evidence="14">FMN adenylyltransferase</fullName>
            <ecNumber evidence="14">2.7.7.2</ecNumber>
        </recommendedName>
        <alternativeName>
            <fullName evidence="14">FAD pyrophosphorylase</fullName>
        </alternativeName>
        <alternativeName>
            <fullName evidence="14">FAD synthase</fullName>
        </alternativeName>
    </domain>
</protein>
<keyword evidence="8 14" id="KW-0418">Kinase</keyword>
<evidence type="ECO:0000256" key="13">
    <source>
        <dbReference type="ARBA" id="ARBA00049494"/>
    </source>
</evidence>
<dbReference type="EC" id="2.7.7.2" evidence="14"/>
<dbReference type="GeneID" id="78359310"/>
<dbReference type="AlphaFoldDB" id="A0A369M462"/>
<evidence type="ECO:0000313" key="17">
    <source>
        <dbReference type="Proteomes" id="UP000254000"/>
    </source>
</evidence>
<proteinExistence type="inferred from homology"/>
<accession>A0A369M462</accession>
<evidence type="ECO:0000256" key="14">
    <source>
        <dbReference type="PIRNR" id="PIRNR004491"/>
    </source>
</evidence>
<evidence type="ECO:0000259" key="15">
    <source>
        <dbReference type="SMART" id="SM00904"/>
    </source>
</evidence>
<dbReference type="InterPro" id="IPR023465">
    <property type="entry name" value="Riboflavin_kinase_dom_sf"/>
</dbReference>
<keyword evidence="7 14" id="KW-0547">Nucleotide-binding</keyword>
<dbReference type="Pfam" id="PF06574">
    <property type="entry name" value="FAD_syn"/>
    <property type="match status" value="1"/>
</dbReference>
<organism evidence="16 17">
    <name type="scientific">Gordonibacter pamelaeae</name>
    <dbReference type="NCBI Taxonomy" id="471189"/>
    <lineage>
        <taxon>Bacteria</taxon>
        <taxon>Bacillati</taxon>
        <taxon>Actinomycetota</taxon>
        <taxon>Coriobacteriia</taxon>
        <taxon>Eggerthellales</taxon>
        <taxon>Eggerthellaceae</taxon>
        <taxon>Gordonibacter</taxon>
    </lineage>
</organism>
<dbReference type="CDD" id="cd02064">
    <property type="entry name" value="FAD_synthetase_N"/>
    <property type="match status" value="1"/>
</dbReference>
<evidence type="ECO:0000256" key="8">
    <source>
        <dbReference type="ARBA" id="ARBA00022777"/>
    </source>
</evidence>
<comment type="caution">
    <text evidence="16">The sequence shown here is derived from an EMBL/GenBank/DDBJ whole genome shotgun (WGS) entry which is preliminary data.</text>
</comment>
<dbReference type="EMBL" id="PPTS01000003">
    <property type="protein sequence ID" value="RDB65717.1"/>
    <property type="molecule type" value="Genomic_DNA"/>
</dbReference>
<dbReference type="NCBIfam" id="TIGR00125">
    <property type="entry name" value="cyt_tran_rel"/>
    <property type="match status" value="1"/>
</dbReference>
<evidence type="ECO:0000256" key="5">
    <source>
        <dbReference type="ARBA" id="ARBA00022679"/>
    </source>
</evidence>
<evidence type="ECO:0000256" key="6">
    <source>
        <dbReference type="ARBA" id="ARBA00022695"/>
    </source>
</evidence>
<dbReference type="SUPFAM" id="SSF82114">
    <property type="entry name" value="Riboflavin kinase-like"/>
    <property type="match status" value="1"/>
</dbReference>
<evidence type="ECO:0000256" key="3">
    <source>
        <dbReference type="ARBA" id="ARBA00022630"/>
    </source>
</evidence>
<dbReference type="GO" id="GO:0008531">
    <property type="term" value="F:riboflavin kinase activity"/>
    <property type="evidence" value="ECO:0007669"/>
    <property type="project" value="UniProtKB-UniRule"/>
</dbReference>
<dbReference type="SMART" id="SM00904">
    <property type="entry name" value="Flavokinase"/>
    <property type="match status" value="1"/>
</dbReference>
<keyword evidence="10 14" id="KW-0067">ATP-binding</keyword>
<dbReference type="UniPathway" id="UPA00277">
    <property type="reaction ID" value="UER00407"/>
</dbReference>
<dbReference type="Proteomes" id="UP000254000">
    <property type="component" value="Unassembled WGS sequence"/>
</dbReference>
<reference evidence="16 17" key="1">
    <citation type="journal article" date="2018" name="Elife">
        <title>Discovery and characterization of a prevalent human gut bacterial enzyme sufficient for the inactivation of a family of plant toxins.</title>
        <authorList>
            <person name="Koppel N."/>
            <person name="Bisanz J.E."/>
            <person name="Pandelia M.E."/>
            <person name="Turnbaugh P.J."/>
            <person name="Balskus E.P."/>
        </authorList>
    </citation>
    <scope>NUCLEOTIDE SEQUENCE [LARGE SCALE GENOMIC DNA]</scope>
    <source>
        <strain evidence="16 17">3C</strain>
    </source>
</reference>
<evidence type="ECO:0000313" key="16">
    <source>
        <dbReference type="EMBL" id="RDB65717.1"/>
    </source>
</evidence>
<evidence type="ECO:0000256" key="7">
    <source>
        <dbReference type="ARBA" id="ARBA00022741"/>
    </source>
</evidence>
<dbReference type="InterPro" id="IPR004821">
    <property type="entry name" value="Cyt_trans-like"/>
</dbReference>
<dbReference type="GO" id="GO:0009231">
    <property type="term" value="P:riboflavin biosynthetic process"/>
    <property type="evidence" value="ECO:0007669"/>
    <property type="project" value="InterPro"/>
</dbReference>
<dbReference type="InterPro" id="IPR002606">
    <property type="entry name" value="Riboflavin_kinase_bac"/>
</dbReference>
<gene>
    <name evidence="16" type="primary">ribF</name>
    <name evidence="16" type="ORF">C1877_06280</name>
</gene>
<dbReference type="UniPathway" id="UPA00276">
    <property type="reaction ID" value="UER00406"/>
</dbReference>
<dbReference type="InterPro" id="IPR023468">
    <property type="entry name" value="Riboflavin_kinase"/>
</dbReference>
<evidence type="ECO:0000256" key="9">
    <source>
        <dbReference type="ARBA" id="ARBA00022827"/>
    </source>
</evidence>